<dbReference type="EMBL" id="LQYI01000013">
    <property type="protein sequence ID" value="KYC72998.1"/>
    <property type="molecule type" value="Genomic_DNA"/>
</dbReference>
<comment type="caution">
    <text evidence="1">The sequence shown here is derived from an EMBL/GenBank/DDBJ whole genome shotgun (WGS) entry which is preliminary data.</text>
</comment>
<dbReference type="Proteomes" id="UP000075304">
    <property type="component" value="Unassembled WGS sequence"/>
</dbReference>
<dbReference type="AlphaFoldDB" id="A0A150KI24"/>
<gene>
    <name evidence="1" type="ORF">B4099_1454</name>
</gene>
<evidence type="ECO:0000313" key="1">
    <source>
        <dbReference type="EMBL" id="KYC72998.1"/>
    </source>
</evidence>
<protein>
    <submittedName>
        <fullName evidence="1">Uncharacterized protein</fullName>
    </submittedName>
</protein>
<name>A0A150KI24_HEYCO</name>
<accession>A0A150KI24</accession>
<reference evidence="1 2" key="1">
    <citation type="submission" date="2016-01" db="EMBL/GenBank/DDBJ databases">
        <title>Genome Sequences of Twelve Sporeforming Bacillus Species Isolated from Foods.</title>
        <authorList>
            <person name="Berendsen E.M."/>
            <person name="Wells-Bennik M.H."/>
            <person name="Krawcyk A.O."/>
            <person name="De Jong A."/>
            <person name="Holsappel S."/>
            <person name="Eijlander R.T."/>
            <person name="Kuipers O.P."/>
        </authorList>
    </citation>
    <scope>NUCLEOTIDE SEQUENCE [LARGE SCALE GENOMIC DNA]</scope>
    <source>
        <strain evidence="1 2">B4099</strain>
    </source>
</reference>
<evidence type="ECO:0000313" key="2">
    <source>
        <dbReference type="Proteomes" id="UP000075304"/>
    </source>
</evidence>
<organism evidence="1 2">
    <name type="scientific">Heyndrickxia coagulans</name>
    <name type="common">Weizmannia coagulans</name>
    <dbReference type="NCBI Taxonomy" id="1398"/>
    <lineage>
        <taxon>Bacteria</taxon>
        <taxon>Bacillati</taxon>
        <taxon>Bacillota</taxon>
        <taxon>Bacilli</taxon>
        <taxon>Bacillales</taxon>
        <taxon>Bacillaceae</taxon>
        <taxon>Heyndrickxia</taxon>
    </lineage>
</organism>
<sequence length="39" mass="4364">MRILSLDPGGYTGCRLIHSFGFVVMIFLFRSLRSPGDFG</sequence>
<dbReference type="PATRIC" id="fig|1398.24.peg.95"/>
<proteinExistence type="predicted"/>